<comment type="similarity">
    <text evidence="2">Belongs to the protein kinase superfamily. ADCK protein kinase family.</text>
</comment>
<reference evidence="15" key="1">
    <citation type="submission" date="2021-04" db="EMBL/GenBank/DDBJ databases">
        <authorList>
            <person name="Zhang D.-C."/>
        </authorList>
    </citation>
    <scope>NUCLEOTIDE SEQUENCE</scope>
    <source>
        <strain evidence="15">CGMCC 1.15697</strain>
    </source>
</reference>
<evidence type="ECO:0000256" key="1">
    <source>
        <dbReference type="ARBA" id="ARBA00005020"/>
    </source>
</evidence>
<dbReference type="PANTHER" id="PTHR10566">
    <property type="entry name" value="CHAPERONE-ACTIVITY OF BC1 COMPLEX CABC1 -RELATED"/>
    <property type="match status" value="1"/>
</dbReference>
<evidence type="ECO:0000256" key="3">
    <source>
        <dbReference type="ARBA" id="ARBA00022475"/>
    </source>
</evidence>
<keyword evidence="10" id="KW-0067">ATP-binding</keyword>
<evidence type="ECO:0000256" key="12">
    <source>
        <dbReference type="ARBA" id="ARBA00023136"/>
    </source>
</evidence>
<dbReference type="InterPro" id="IPR050154">
    <property type="entry name" value="UbiB_kinase"/>
</dbReference>
<keyword evidence="4" id="KW-0997">Cell inner membrane</keyword>
<proteinExistence type="inferred from homology"/>
<organism evidence="15 16">
    <name type="scientific">Marivibrio halodurans</name>
    <dbReference type="NCBI Taxonomy" id="2039722"/>
    <lineage>
        <taxon>Bacteria</taxon>
        <taxon>Pseudomonadati</taxon>
        <taxon>Pseudomonadota</taxon>
        <taxon>Alphaproteobacteria</taxon>
        <taxon>Rhodospirillales</taxon>
        <taxon>Rhodospirillaceae</taxon>
        <taxon>Marivibrio</taxon>
    </lineage>
</organism>
<dbReference type="Proteomes" id="UP000672602">
    <property type="component" value="Unassembled WGS sequence"/>
</dbReference>
<keyword evidence="6" id="KW-0831">Ubiquinone biosynthesis</keyword>
<dbReference type="AlphaFoldDB" id="A0A8J7SNJ7"/>
<keyword evidence="7 13" id="KW-0812">Transmembrane</keyword>
<keyword evidence="3" id="KW-1003">Cell membrane</keyword>
<feature type="domain" description="ABC1 atypical kinase-like" evidence="14">
    <location>
        <begin position="86"/>
        <end position="339"/>
    </location>
</feature>
<evidence type="ECO:0000259" key="14">
    <source>
        <dbReference type="Pfam" id="PF03109"/>
    </source>
</evidence>
<evidence type="ECO:0000256" key="5">
    <source>
        <dbReference type="ARBA" id="ARBA00022679"/>
    </source>
</evidence>
<dbReference type="EMBL" id="JAGMWN010000006">
    <property type="protein sequence ID" value="MBP5858048.1"/>
    <property type="molecule type" value="Genomic_DNA"/>
</dbReference>
<evidence type="ECO:0000256" key="6">
    <source>
        <dbReference type="ARBA" id="ARBA00022688"/>
    </source>
</evidence>
<dbReference type="InterPro" id="IPR010232">
    <property type="entry name" value="UbiB"/>
</dbReference>
<protein>
    <submittedName>
        <fullName evidence="15">2-polyprenylphenol 6-hydroxylase</fullName>
    </submittedName>
</protein>
<dbReference type="InterPro" id="IPR045308">
    <property type="entry name" value="UbiB_bact"/>
</dbReference>
<keyword evidence="9" id="KW-0418">Kinase</keyword>
<evidence type="ECO:0000313" key="16">
    <source>
        <dbReference type="Proteomes" id="UP000672602"/>
    </source>
</evidence>
<evidence type="ECO:0000256" key="7">
    <source>
        <dbReference type="ARBA" id="ARBA00022692"/>
    </source>
</evidence>
<feature type="transmembrane region" description="Helical" evidence="13">
    <location>
        <begin position="489"/>
        <end position="509"/>
    </location>
</feature>
<keyword evidence="16" id="KW-1185">Reference proteome</keyword>
<keyword evidence="12 13" id="KW-0472">Membrane</keyword>
<keyword evidence="8" id="KW-0547">Nucleotide-binding</keyword>
<dbReference type="UniPathway" id="UPA00232"/>
<keyword evidence="11 13" id="KW-1133">Transmembrane helix</keyword>
<evidence type="ECO:0000313" key="15">
    <source>
        <dbReference type="EMBL" id="MBP5858048.1"/>
    </source>
</evidence>
<evidence type="ECO:0000256" key="11">
    <source>
        <dbReference type="ARBA" id="ARBA00022989"/>
    </source>
</evidence>
<gene>
    <name evidence="15" type="primary">ubiB</name>
    <name evidence="15" type="ORF">KAJ83_13600</name>
</gene>
<dbReference type="InterPro" id="IPR004147">
    <property type="entry name" value="ABC1_dom"/>
</dbReference>
<evidence type="ECO:0000256" key="9">
    <source>
        <dbReference type="ARBA" id="ARBA00022777"/>
    </source>
</evidence>
<dbReference type="NCBIfam" id="TIGR01982">
    <property type="entry name" value="UbiB"/>
    <property type="match status" value="1"/>
</dbReference>
<dbReference type="GO" id="GO:0016301">
    <property type="term" value="F:kinase activity"/>
    <property type="evidence" value="ECO:0007669"/>
    <property type="project" value="UniProtKB-KW"/>
</dbReference>
<evidence type="ECO:0000256" key="10">
    <source>
        <dbReference type="ARBA" id="ARBA00022840"/>
    </source>
</evidence>
<evidence type="ECO:0000256" key="13">
    <source>
        <dbReference type="SAM" id="Phobius"/>
    </source>
</evidence>
<evidence type="ECO:0000256" key="8">
    <source>
        <dbReference type="ARBA" id="ARBA00022741"/>
    </source>
</evidence>
<sequence length="512" mass="57562">MVGIVRILARHDALWPLDPVAERAPAMRAARAIVRRLWGRPGRQGRPGERLADALTALGPTYVKLGQALSVRADLVGEAVAQDLSRLQDRLDPFPFAEARRAIEAELGGPLERFYDDFEAVPVAAASIAQVHFARLKPDPDRGEKEGAEVAVKVLRPDIERRFARDIALFHWLATLVERMVPSLRRLKPVAVVDTFRRWIETEMDLRLEGAAASELRENCEDDEGFHVVRVDWERTGQRVLTIERLHGCRIDDLAALKAGGHDVKEILRRSATVFFLQVFRDGFFHADMHPGNMFVAPDGTLCPVDFGIMGRVDRRTRFFLADILVGFLNRDYRRVADTHFEFGVVPPSKSRDEFMQALRAIGEPLLDKPLAEISIARLLSHLFRTTERFEMETQPDLLLLQKTMLVAEGVGRKLDPEVNMWLLARPMIEDWVIANRGPEARVIDGVRETVGALERLPATLRRAEETLERLARDGARTPRESGGSVGRAGGATLWLPAIFAVLVLLLLVEMM</sequence>
<comment type="caution">
    <text evidence="15">The sequence shown here is derived from an EMBL/GenBank/DDBJ whole genome shotgun (WGS) entry which is preliminary data.</text>
</comment>
<name>A0A8J7SNJ7_9PROT</name>
<evidence type="ECO:0000256" key="2">
    <source>
        <dbReference type="ARBA" id="ARBA00009670"/>
    </source>
</evidence>
<dbReference type="GO" id="GO:0006744">
    <property type="term" value="P:ubiquinone biosynthetic process"/>
    <property type="evidence" value="ECO:0007669"/>
    <property type="project" value="UniProtKB-UniPathway"/>
</dbReference>
<dbReference type="InterPro" id="IPR011009">
    <property type="entry name" value="Kinase-like_dom_sf"/>
</dbReference>
<evidence type="ECO:0000256" key="4">
    <source>
        <dbReference type="ARBA" id="ARBA00022519"/>
    </source>
</evidence>
<dbReference type="Pfam" id="PF03109">
    <property type="entry name" value="ABC1"/>
    <property type="match status" value="1"/>
</dbReference>
<comment type="pathway">
    <text evidence="1">Cofactor biosynthesis; ubiquinone biosynthesis [regulation].</text>
</comment>
<dbReference type="PANTHER" id="PTHR10566:SF113">
    <property type="entry name" value="PROTEIN ACTIVITY OF BC1 COMPLEX KINASE 7, CHLOROPLASTIC"/>
    <property type="match status" value="1"/>
</dbReference>
<dbReference type="CDD" id="cd13972">
    <property type="entry name" value="UbiB"/>
    <property type="match status" value="1"/>
</dbReference>
<dbReference type="GO" id="GO:0005524">
    <property type="term" value="F:ATP binding"/>
    <property type="evidence" value="ECO:0007669"/>
    <property type="project" value="UniProtKB-KW"/>
</dbReference>
<dbReference type="SUPFAM" id="SSF56112">
    <property type="entry name" value="Protein kinase-like (PK-like)"/>
    <property type="match status" value="1"/>
</dbReference>
<accession>A0A8J7SNJ7</accession>
<keyword evidence="5" id="KW-0808">Transferase</keyword>